<keyword evidence="2" id="KW-1185">Reference proteome</keyword>
<dbReference type="Proteomes" id="UP000036305">
    <property type="component" value="Unassembled WGS sequence"/>
</dbReference>
<dbReference type="EMBL" id="LEUS01000001">
    <property type="protein sequence ID" value="KLY43163.1"/>
    <property type="molecule type" value="Genomic_DNA"/>
</dbReference>
<gene>
    <name evidence="1" type="ORF">SK91_00087</name>
</gene>
<organism evidence="1 2">
    <name type="scientific">Klebsiella michiganensis</name>
    <dbReference type="NCBI Taxonomy" id="1134687"/>
    <lineage>
        <taxon>Bacteria</taxon>
        <taxon>Pseudomonadati</taxon>
        <taxon>Pseudomonadota</taxon>
        <taxon>Gammaproteobacteria</taxon>
        <taxon>Enterobacterales</taxon>
        <taxon>Enterobacteriaceae</taxon>
        <taxon>Klebsiella/Raoultella group</taxon>
        <taxon>Klebsiella</taxon>
    </lineage>
</organism>
<accession>A0ABR5GL66</accession>
<reference evidence="1 2" key="1">
    <citation type="submission" date="2015-06" db="EMBL/GenBank/DDBJ databases">
        <title>The Genome Sequence of None.</title>
        <authorList>
            <consortium name="The Broad Institute Genomics Platform"/>
            <consortium name="The Broad Institute Genome Sequencing Center for Infectious Disease"/>
            <person name="Earl A.M."/>
            <person name="Onderdonk A.B."/>
            <person name="Kirby J."/>
            <person name="Ferraro M.J."/>
            <person name="Huang S."/>
            <person name="Spencer M."/>
            <person name="Fodor A."/>
            <person name="Hooper D."/>
            <person name="Dekker J."/>
            <person name="O'Brien T."/>
            <person name="Quan V."/>
            <person name="Gombosev A."/>
            <person name="Delaney M."/>
            <person name="DuBois A."/>
            <person name="Ernst C."/>
            <person name="Kim D.S."/>
            <person name="Rossman W."/>
            <person name="Gohs F."/>
            <person name="Petruso H."/>
            <person name="Nozar T."/>
            <person name="Mougeot F."/>
            <person name="Manson-McGuire A."/>
            <person name="Young S."/>
            <person name="Abouelleil A."/>
            <person name="Cao P."/>
            <person name="Chapman S.B."/>
            <person name="Griggs A."/>
            <person name="Priest M."/>
            <person name="Shea T."/>
            <person name="Wortman I."/>
            <person name="Wortman J.R."/>
            <person name="Nusbaum C."/>
            <person name="Birren B."/>
        </authorList>
    </citation>
    <scope>NUCLEOTIDE SEQUENCE [LARGE SCALE GENOMIC DNA]</scope>
    <source>
        <strain evidence="1 2">MGH87</strain>
    </source>
</reference>
<evidence type="ECO:0000313" key="1">
    <source>
        <dbReference type="EMBL" id="KLY43163.1"/>
    </source>
</evidence>
<proteinExistence type="predicted"/>
<name>A0ABR5GL66_9ENTR</name>
<sequence>MSKKERNTLTRIERENVNRIGKASQIRTKRLYVKSLEEIPGELIETVTEVHSTPPSVEEWAALNDLLECSSGVFYRPRKRKVYTYDDSQLRRWQCLGFTSLRHYLTYNAMNNTVAGVRGFDELFNIGDSYTE</sequence>
<protein>
    <submittedName>
        <fullName evidence="1">Uncharacterized protein</fullName>
    </submittedName>
</protein>
<evidence type="ECO:0000313" key="2">
    <source>
        <dbReference type="Proteomes" id="UP000036305"/>
    </source>
</evidence>
<dbReference type="RefSeq" id="WP_003846410.1">
    <property type="nucleotide sequence ID" value="NZ_JAKWGX010000115.1"/>
</dbReference>
<comment type="caution">
    <text evidence="1">The sequence shown here is derived from an EMBL/GenBank/DDBJ whole genome shotgun (WGS) entry which is preliminary data.</text>
</comment>